<keyword evidence="11" id="KW-1185">Reference proteome</keyword>
<reference evidence="10 11" key="1">
    <citation type="submission" date="2018-11" db="EMBL/GenBank/DDBJ databases">
        <title>Whole genome sequencing of an environmental sample.</title>
        <authorList>
            <person name="Sarangi A.N."/>
            <person name="Singh D."/>
            <person name="Tripathy S."/>
        </authorList>
    </citation>
    <scope>NUCLEOTIDE SEQUENCE [LARGE SCALE GENOMIC DNA]</scope>
    <source>
        <strain evidence="10 11">Lakshadweep</strain>
    </source>
</reference>
<keyword evidence="6 8" id="KW-1133">Transmembrane helix</keyword>
<keyword evidence="2" id="KW-1003">Cell membrane</keyword>
<dbReference type="RefSeq" id="WP_130199547.1">
    <property type="nucleotide sequence ID" value="NZ_QVFV01000008.1"/>
</dbReference>
<keyword evidence="7 8" id="KW-0472">Membrane</keyword>
<dbReference type="EMBL" id="QVFV01000008">
    <property type="protein sequence ID" value="RZM75394.1"/>
    <property type="molecule type" value="Genomic_DNA"/>
</dbReference>
<evidence type="ECO:0000256" key="6">
    <source>
        <dbReference type="ARBA" id="ARBA00022989"/>
    </source>
</evidence>
<dbReference type="Proteomes" id="UP000292459">
    <property type="component" value="Unassembled WGS sequence"/>
</dbReference>
<organism evidence="10 11">
    <name type="scientific">Leptolyngbya iicbica LK</name>
    <dbReference type="NCBI Taxonomy" id="2294035"/>
    <lineage>
        <taxon>Bacteria</taxon>
        <taxon>Bacillati</taxon>
        <taxon>Cyanobacteriota</taxon>
        <taxon>Cyanophyceae</taxon>
        <taxon>Leptolyngbyales</taxon>
        <taxon>Leptolyngbyaceae</taxon>
        <taxon>Leptolyngbya group</taxon>
        <taxon>Leptolyngbya</taxon>
        <taxon>Leptolyngbya iicbica</taxon>
    </lineage>
</organism>
<proteinExistence type="predicted"/>
<comment type="subcellular location">
    <subcellularLocation>
        <location evidence="1">Cell inner membrane</location>
        <topology evidence="1">Single-pass membrane protein</topology>
    </subcellularLocation>
</comment>
<dbReference type="SUPFAM" id="SSF54523">
    <property type="entry name" value="Pili subunits"/>
    <property type="match status" value="1"/>
</dbReference>
<dbReference type="OrthoDB" id="468456at2"/>
<evidence type="ECO:0000313" key="11">
    <source>
        <dbReference type="Proteomes" id="UP000292459"/>
    </source>
</evidence>
<dbReference type="PROSITE" id="PS00409">
    <property type="entry name" value="PROKAR_NTER_METHYL"/>
    <property type="match status" value="1"/>
</dbReference>
<dbReference type="InterPro" id="IPR022346">
    <property type="entry name" value="T2SS_GspH"/>
</dbReference>
<comment type="caution">
    <text evidence="10">The sequence shown here is derived from an EMBL/GenBank/DDBJ whole genome shotgun (WGS) entry which is preliminary data.</text>
</comment>
<keyword evidence="5 8" id="KW-0812">Transmembrane</keyword>
<evidence type="ECO:0000256" key="1">
    <source>
        <dbReference type="ARBA" id="ARBA00004377"/>
    </source>
</evidence>
<keyword evidence="4" id="KW-0997">Cell inner membrane</keyword>
<evidence type="ECO:0000256" key="5">
    <source>
        <dbReference type="ARBA" id="ARBA00022692"/>
    </source>
</evidence>
<sequence>MMIQRCSSWAKQRLLVRSPAGLTLIEALVVVVMIGILAAIATPSWLQYQLNQEVKAGRDELRQAILQAQNNAITHREAWRFSLRQVDNRLEWAIHPNSIDSQNALGWNVLSPKLMLDNADTTLRSRNGIRYVRFGFQGEVECCLGTVTLDSKNGAARNQCVVISTLIGATRNGNEHSVPNDSDRYCY</sequence>
<gene>
    <name evidence="10" type="ORF">DYY88_20880</name>
</gene>
<dbReference type="InterPro" id="IPR045584">
    <property type="entry name" value="Pilin-like"/>
</dbReference>
<dbReference type="AlphaFoldDB" id="A0A4Q7E2B8"/>
<dbReference type="NCBIfam" id="TIGR02532">
    <property type="entry name" value="IV_pilin_GFxxxE"/>
    <property type="match status" value="1"/>
</dbReference>
<dbReference type="InterPro" id="IPR012902">
    <property type="entry name" value="N_methyl_site"/>
</dbReference>
<dbReference type="Pfam" id="PF12019">
    <property type="entry name" value="GspH"/>
    <property type="match status" value="1"/>
</dbReference>
<evidence type="ECO:0000256" key="3">
    <source>
        <dbReference type="ARBA" id="ARBA00022481"/>
    </source>
</evidence>
<evidence type="ECO:0000313" key="10">
    <source>
        <dbReference type="EMBL" id="RZM75394.1"/>
    </source>
</evidence>
<keyword evidence="3" id="KW-0488">Methylation</keyword>
<feature type="transmembrane region" description="Helical" evidence="8">
    <location>
        <begin position="21"/>
        <end position="46"/>
    </location>
</feature>
<evidence type="ECO:0000256" key="2">
    <source>
        <dbReference type="ARBA" id="ARBA00022475"/>
    </source>
</evidence>
<evidence type="ECO:0000256" key="4">
    <source>
        <dbReference type="ARBA" id="ARBA00022519"/>
    </source>
</evidence>
<accession>A0A4Q7E2B8</accession>
<dbReference type="GO" id="GO:0015627">
    <property type="term" value="C:type II protein secretion system complex"/>
    <property type="evidence" value="ECO:0007669"/>
    <property type="project" value="InterPro"/>
</dbReference>
<evidence type="ECO:0000256" key="8">
    <source>
        <dbReference type="SAM" id="Phobius"/>
    </source>
</evidence>
<protein>
    <submittedName>
        <fullName evidence="10">Prepilin-type N-terminal cleavage/methylation domain-containing protein</fullName>
    </submittedName>
</protein>
<name>A0A4Q7E2B8_9CYAN</name>
<evidence type="ECO:0000256" key="7">
    <source>
        <dbReference type="ARBA" id="ARBA00023136"/>
    </source>
</evidence>
<dbReference type="GO" id="GO:0015628">
    <property type="term" value="P:protein secretion by the type II secretion system"/>
    <property type="evidence" value="ECO:0007669"/>
    <property type="project" value="InterPro"/>
</dbReference>
<dbReference type="GO" id="GO:0005886">
    <property type="term" value="C:plasma membrane"/>
    <property type="evidence" value="ECO:0007669"/>
    <property type="project" value="UniProtKB-SubCell"/>
</dbReference>
<feature type="domain" description="General secretion pathway GspH" evidence="9">
    <location>
        <begin position="59"/>
        <end position="165"/>
    </location>
</feature>
<dbReference type="Gene3D" id="3.30.700.10">
    <property type="entry name" value="Glycoprotein, Type 4 Pilin"/>
    <property type="match status" value="1"/>
</dbReference>
<dbReference type="Pfam" id="PF07963">
    <property type="entry name" value="N_methyl"/>
    <property type="match status" value="1"/>
</dbReference>
<evidence type="ECO:0000259" key="9">
    <source>
        <dbReference type="Pfam" id="PF12019"/>
    </source>
</evidence>